<feature type="domain" description="PAC" evidence="5">
    <location>
        <begin position="416"/>
        <end position="468"/>
    </location>
</feature>
<evidence type="ECO:0000256" key="3">
    <source>
        <dbReference type="SAM" id="Phobius"/>
    </source>
</evidence>
<feature type="domain" description="PAS" evidence="4">
    <location>
        <begin position="469"/>
        <end position="544"/>
    </location>
</feature>
<comment type="caution">
    <text evidence="7">The sequence shown here is derived from an EMBL/GenBank/DDBJ whole genome shotgun (WGS) entry which is preliminary data.</text>
</comment>
<dbReference type="Gene3D" id="2.10.70.100">
    <property type="match status" value="1"/>
</dbReference>
<feature type="domain" description="GGDEF" evidence="6">
    <location>
        <begin position="753"/>
        <end position="879"/>
    </location>
</feature>
<comment type="catalytic activity">
    <reaction evidence="2">
        <text>2 GTP = 3',3'-c-di-GMP + 2 diphosphate</text>
        <dbReference type="Rhea" id="RHEA:24898"/>
        <dbReference type="ChEBI" id="CHEBI:33019"/>
        <dbReference type="ChEBI" id="CHEBI:37565"/>
        <dbReference type="ChEBI" id="CHEBI:58805"/>
        <dbReference type="EC" id="2.7.7.65"/>
    </reaction>
</comment>
<dbReference type="Pfam" id="PF13188">
    <property type="entry name" value="PAS_8"/>
    <property type="match status" value="1"/>
</dbReference>
<dbReference type="PANTHER" id="PTHR45138">
    <property type="entry name" value="REGULATORY COMPONENTS OF SENSORY TRANSDUCTION SYSTEM"/>
    <property type="match status" value="1"/>
</dbReference>
<dbReference type="PANTHER" id="PTHR45138:SF9">
    <property type="entry name" value="DIGUANYLATE CYCLASE DGCM-RELATED"/>
    <property type="match status" value="1"/>
</dbReference>
<keyword evidence="3" id="KW-0812">Transmembrane</keyword>
<organism evidence="7 8">
    <name type="scientific">Sulfurimonas crateris</name>
    <dbReference type="NCBI Taxonomy" id="2574727"/>
    <lineage>
        <taxon>Bacteria</taxon>
        <taxon>Pseudomonadati</taxon>
        <taxon>Campylobacterota</taxon>
        <taxon>Epsilonproteobacteria</taxon>
        <taxon>Campylobacterales</taxon>
        <taxon>Sulfurimonadaceae</taxon>
        <taxon>Sulfurimonas</taxon>
    </lineage>
</organism>
<evidence type="ECO:0000256" key="1">
    <source>
        <dbReference type="ARBA" id="ARBA00012528"/>
    </source>
</evidence>
<feature type="domain" description="PAS" evidence="4">
    <location>
        <begin position="341"/>
        <end position="413"/>
    </location>
</feature>
<dbReference type="InterPro" id="IPR013655">
    <property type="entry name" value="PAS_fold_3"/>
</dbReference>
<dbReference type="InterPro" id="IPR000014">
    <property type="entry name" value="PAS"/>
</dbReference>
<dbReference type="PROSITE" id="PS50112">
    <property type="entry name" value="PAS"/>
    <property type="match status" value="2"/>
</dbReference>
<dbReference type="PROSITE" id="PS50113">
    <property type="entry name" value="PAC"/>
    <property type="match status" value="2"/>
</dbReference>
<name>A0A4U2Z713_9BACT</name>
<accession>A0A4U2Z713</accession>
<keyword evidence="3" id="KW-0472">Membrane</keyword>
<dbReference type="GO" id="GO:0043709">
    <property type="term" value="P:cell adhesion involved in single-species biofilm formation"/>
    <property type="evidence" value="ECO:0007669"/>
    <property type="project" value="TreeGrafter"/>
</dbReference>
<dbReference type="SMART" id="SM00267">
    <property type="entry name" value="GGDEF"/>
    <property type="match status" value="1"/>
</dbReference>
<sequence>MNKEIIKYLLLFISLSTVALLISYYQIKNHEQEVLKQEKEMLSITYNTITKAYKTHSEIIFDTKINVPEVHALMKKANSTDIGEKNSARGELYSLLIDSYNSMKIFKIKQLHFHLPNNESFLRFHRVEKFGDSLEGIRDTVAYVNRYKEPVSGFEEGRIYNGYRYIYPIVDREQHYGSVEISVSMHEIVKHLKDEAIADVEFIIRKDIVEKKVFENEKSNYVQSKINNNYLYERVISKDGNKLIEKVAAKHSDLDEKILSGKGFNFFTCLDNRFYITTFIPVFNKYSNQQVAYIVVNRSNPSIEYMFKKDRVINAVIIILLALLTYFYYKMRKKHEVFEKNNKTLNEIQHIAKLGSWELDAKTNKLEWSDEVYNIFNLKPQSFEPTYKAFFDYVHPDDKEKLEDEFKKSIETKSVYQVQHRIIKADGSIAYLNESAYHTYNEKGKHIYSIGTVHDVTHIIAYEEKILHIQNELQSIVDHIPDVIFRSKTDKEMTMLFINSAIDKIAGYKAQGFILNRVRNYRDLIHPDDREVVESNIQEAINNKSEYSIEYRIINSLRDVVWVKESAEISIGEDGAYNLEGIITDITHQKDTMDKLRKFIDIQDNIVILTDSKKILFANQKFFDFFGYKDLDEFSKEHHCICELFVEDETFFHIGKMLPKEEHWIRSLLNLSGRERIVSMINRDKNSHAFSVSINNYDPQTYVVNFSDISDTMFEKLQLKQKAIRDQLTGAYNRTFFDSSVQSIINNNEKQNGKTGIILFDIDHFKDVNDNYGHAAGDEVLKALVELVERFTRKEDKLIRWGGEEFIVIMYAKTIGDIARQAEHLRFVIQNHKFDHLPTITCSFGVALHEHDDKIEESIKRADEKLYEAKRGGRNQVRS</sequence>
<dbReference type="InterPro" id="IPR001610">
    <property type="entry name" value="PAC"/>
</dbReference>
<dbReference type="SMART" id="SM00091">
    <property type="entry name" value="PAS"/>
    <property type="match status" value="3"/>
</dbReference>
<dbReference type="InterPro" id="IPR000700">
    <property type="entry name" value="PAS-assoc_C"/>
</dbReference>
<dbReference type="InterPro" id="IPR029787">
    <property type="entry name" value="Nucleotide_cyclase"/>
</dbReference>
<dbReference type="GO" id="GO:0005886">
    <property type="term" value="C:plasma membrane"/>
    <property type="evidence" value="ECO:0007669"/>
    <property type="project" value="TreeGrafter"/>
</dbReference>
<feature type="transmembrane region" description="Helical" evidence="3">
    <location>
        <begin position="312"/>
        <end position="329"/>
    </location>
</feature>
<dbReference type="NCBIfam" id="TIGR00229">
    <property type="entry name" value="sensory_box"/>
    <property type="match status" value="2"/>
</dbReference>
<dbReference type="Gene3D" id="3.30.450.20">
    <property type="entry name" value="PAS domain"/>
    <property type="match status" value="2"/>
</dbReference>
<dbReference type="OrthoDB" id="5347817at2"/>
<reference evidence="7 8" key="1">
    <citation type="submission" date="2019-04" db="EMBL/GenBank/DDBJ databases">
        <title>Sulfurimonas crateris sp. nov. a facultative anaerobic sulfur-oxidizing chemolithautotrophic bacterium isolated from a terrestrial mud vulcano.</title>
        <authorList>
            <person name="Ratnikova N.M."/>
            <person name="Slobodkin A.I."/>
            <person name="Merkel A.Y."/>
            <person name="Novikov A."/>
            <person name="Bonch-Osmolovskaya E.A."/>
            <person name="Slobodkina G.B."/>
        </authorList>
    </citation>
    <scope>NUCLEOTIDE SEQUENCE [LARGE SCALE GENOMIC DNA]</scope>
    <source>
        <strain evidence="7 8">SN118</strain>
    </source>
</reference>
<proteinExistence type="predicted"/>
<dbReference type="Proteomes" id="UP000309561">
    <property type="component" value="Unassembled WGS sequence"/>
</dbReference>
<dbReference type="EC" id="2.7.7.65" evidence="1"/>
<dbReference type="SMART" id="SM00086">
    <property type="entry name" value="PAC"/>
    <property type="match status" value="2"/>
</dbReference>
<dbReference type="PROSITE" id="PS50887">
    <property type="entry name" value="GGDEF"/>
    <property type="match status" value="1"/>
</dbReference>
<dbReference type="GO" id="GO:1902201">
    <property type="term" value="P:negative regulation of bacterial-type flagellum-dependent cell motility"/>
    <property type="evidence" value="ECO:0007669"/>
    <property type="project" value="TreeGrafter"/>
</dbReference>
<keyword evidence="8" id="KW-1185">Reference proteome</keyword>
<dbReference type="NCBIfam" id="TIGR00254">
    <property type="entry name" value="GGDEF"/>
    <property type="match status" value="1"/>
</dbReference>
<dbReference type="GO" id="GO:0052621">
    <property type="term" value="F:diguanylate cyclase activity"/>
    <property type="evidence" value="ECO:0007669"/>
    <property type="project" value="UniProtKB-EC"/>
</dbReference>
<evidence type="ECO:0000313" key="7">
    <source>
        <dbReference type="EMBL" id="TKI69252.1"/>
    </source>
</evidence>
<dbReference type="InterPro" id="IPR043128">
    <property type="entry name" value="Rev_trsase/Diguanyl_cyclase"/>
</dbReference>
<keyword evidence="3" id="KW-1133">Transmembrane helix</keyword>
<dbReference type="SUPFAM" id="SSF55073">
    <property type="entry name" value="Nucleotide cyclase"/>
    <property type="match status" value="1"/>
</dbReference>
<dbReference type="CDD" id="cd00130">
    <property type="entry name" value="PAS"/>
    <property type="match status" value="2"/>
</dbReference>
<dbReference type="AlphaFoldDB" id="A0A4U2Z713"/>
<dbReference type="InterPro" id="IPR029150">
    <property type="entry name" value="dCache_3"/>
</dbReference>
<feature type="transmembrane region" description="Helical" evidence="3">
    <location>
        <begin position="6"/>
        <end position="27"/>
    </location>
</feature>
<dbReference type="Pfam" id="PF00990">
    <property type="entry name" value="GGDEF"/>
    <property type="match status" value="1"/>
</dbReference>
<dbReference type="EMBL" id="SZPX01000005">
    <property type="protein sequence ID" value="TKI69252.1"/>
    <property type="molecule type" value="Genomic_DNA"/>
</dbReference>
<dbReference type="RefSeq" id="WP_137013690.1">
    <property type="nucleotide sequence ID" value="NZ_SZPX01000005.1"/>
</dbReference>
<dbReference type="CDD" id="cd01949">
    <property type="entry name" value="GGDEF"/>
    <property type="match status" value="1"/>
</dbReference>
<dbReference type="Pfam" id="PF08447">
    <property type="entry name" value="PAS_3"/>
    <property type="match status" value="2"/>
</dbReference>
<evidence type="ECO:0000259" key="5">
    <source>
        <dbReference type="PROSITE" id="PS50113"/>
    </source>
</evidence>
<evidence type="ECO:0000259" key="6">
    <source>
        <dbReference type="PROSITE" id="PS50887"/>
    </source>
</evidence>
<dbReference type="Gene3D" id="3.30.70.270">
    <property type="match status" value="1"/>
</dbReference>
<dbReference type="FunFam" id="3.30.70.270:FF:000001">
    <property type="entry name" value="Diguanylate cyclase domain protein"/>
    <property type="match status" value="1"/>
</dbReference>
<evidence type="ECO:0000313" key="8">
    <source>
        <dbReference type="Proteomes" id="UP000309561"/>
    </source>
</evidence>
<dbReference type="InterPro" id="IPR035965">
    <property type="entry name" value="PAS-like_dom_sf"/>
</dbReference>
<dbReference type="Pfam" id="PF14827">
    <property type="entry name" value="dCache_3"/>
    <property type="match status" value="1"/>
</dbReference>
<protein>
    <recommendedName>
        <fullName evidence="1">diguanylate cyclase</fullName>
        <ecNumber evidence="1">2.7.7.65</ecNumber>
    </recommendedName>
</protein>
<gene>
    <name evidence="7" type="ORF">FCU45_06950</name>
</gene>
<evidence type="ECO:0000256" key="2">
    <source>
        <dbReference type="ARBA" id="ARBA00034247"/>
    </source>
</evidence>
<dbReference type="SUPFAM" id="SSF55785">
    <property type="entry name" value="PYP-like sensor domain (PAS domain)"/>
    <property type="match status" value="2"/>
</dbReference>
<feature type="domain" description="PAC" evidence="5">
    <location>
        <begin position="547"/>
        <end position="598"/>
    </location>
</feature>
<dbReference type="InterPro" id="IPR050469">
    <property type="entry name" value="Diguanylate_Cyclase"/>
</dbReference>
<evidence type="ECO:0000259" key="4">
    <source>
        <dbReference type="PROSITE" id="PS50112"/>
    </source>
</evidence>
<dbReference type="InterPro" id="IPR000160">
    <property type="entry name" value="GGDEF_dom"/>
</dbReference>